<organism evidence="4 5">
    <name type="scientific">Streptomyces gulbargensis</name>
    <dbReference type="NCBI Taxonomy" id="364901"/>
    <lineage>
        <taxon>Bacteria</taxon>
        <taxon>Bacillati</taxon>
        <taxon>Actinomycetota</taxon>
        <taxon>Actinomycetes</taxon>
        <taxon>Kitasatosporales</taxon>
        <taxon>Streptomycetaceae</taxon>
        <taxon>Streptomyces</taxon>
    </lineage>
</organism>
<dbReference type="InterPro" id="IPR027275">
    <property type="entry name" value="PRC-brl_dom"/>
</dbReference>
<dbReference type="Gene3D" id="3.90.50.10">
    <property type="entry name" value="Photosynthetic Reaction Center, subunit H, domain 2"/>
    <property type="match status" value="1"/>
</dbReference>
<sequence>MIAHEQIPAVLDHPVYDAEGKKIGDAKHVFVDDATGRPAWVTVKTGLFGSHESFVPIKDAAMVEDHLEVPYPKDRVKDAPHVDVDGGGHLDAREERRLYEYYGIAWDDAWARANQPGEGGWAHGQAGTADTTGTAGMTGAAGTAGMAGTAGTDAMDTRDASMHGGDDAMTRSEEEMHVGTERVETGHVRLRKYVVTENVQQTVPVRHEEVVVEREPITDANRDQALSGPEITEAEHEVTLHEERPVVETRTVPVERVSLRTDEVTDEETVTGQVRKEHIEIESDDVPLTEDPDDRRGM</sequence>
<accession>A0ABP7MEX9</accession>
<dbReference type="InterPro" id="IPR011033">
    <property type="entry name" value="PRC_barrel-like_sf"/>
</dbReference>
<dbReference type="RefSeq" id="WP_345282904.1">
    <property type="nucleotide sequence ID" value="NZ_BAABAJ010000008.1"/>
</dbReference>
<reference evidence="5" key="1">
    <citation type="journal article" date="2019" name="Int. J. Syst. Evol. Microbiol.">
        <title>The Global Catalogue of Microorganisms (GCM) 10K type strain sequencing project: providing services to taxonomists for standard genome sequencing and annotation.</title>
        <authorList>
            <consortium name="The Broad Institute Genomics Platform"/>
            <consortium name="The Broad Institute Genome Sequencing Center for Infectious Disease"/>
            <person name="Wu L."/>
            <person name="Ma J."/>
        </authorList>
    </citation>
    <scope>NUCLEOTIDE SEQUENCE [LARGE SCALE GENOMIC DNA]</scope>
    <source>
        <strain evidence="5">JCM 16956</strain>
    </source>
</reference>
<evidence type="ECO:0000313" key="5">
    <source>
        <dbReference type="Proteomes" id="UP001501000"/>
    </source>
</evidence>
<protein>
    <submittedName>
        <fullName evidence="4">PRC and DUF2382 domain-containing protein</fullName>
    </submittedName>
</protein>
<dbReference type="InterPro" id="IPR014747">
    <property type="entry name" value="Bac_photo_RC_H_C"/>
</dbReference>
<feature type="compositionally biased region" description="Acidic residues" evidence="1">
    <location>
        <begin position="282"/>
        <end position="292"/>
    </location>
</feature>
<dbReference type="PANTHER" id="PTHR38463">
    <property type="entry name" value="STRESS RESPONSE PROTEIN YSNF"/>
    <property type="match status" value="1"/>
</dbReference>
<dbReference type="Pfam" id="PF09557">
    <property type="entry name" value="DUF2382"/>
    <property type="match status" value="1"/>
</dbReference>
<feature type="region of interest" description="Disordered" evidence="1">
    <location>
        <begin position="262"/>
        <end position="298"/>
    </location>
</feature>
<dbReference type="InterPro" id="IPR019060">
    <property type="entry name" value="DUF2382"/>
</dbReference>
<evidence type="ECO:0000313" key="4">
    <source>
        <dbReference type="EMBL" id="GAA3919853.1"/>
    </source>
</evidence>
<dbReference type="SUPFAM" id="SSF50346">
    <property type="entry name" value="PRC-barrel domain"/>
    <property type="match status" value="1"/>
</dbReference>
<evidence type="ECO:0000256" key="1">
    <source>
        <dbReference type="SAM" id="MobiDB-lite"/>
    </source>
</evidence>
<dbReference type="InterPro" id="IPR052967">
    <property type="entry name" value="Stress_Response_Assoc"/>
</dbReference>
<feature type="domain" description="DUF2382" evidence="3">
    <location>
        <begin position="169"/>
        <end position="281"/>
    </location>
</feature>
<name>A0ABP7MEX9_9ACTN</name>
<comment type="caution">
    <text evidence="4">The sequence shown here is derived from an EMBL/GenBank/DDBJ whole genome shotgun (WGS) entry which is preliminary data.</text>
</comment>
<proteinExistence type="predicted"/>
<dbReference type="Pfam" id="PF05239">
    <property type="entry name" value="PRC"/>
    <property type="match status" value="1"/>
</dbReference>
<dbReference type="PANTHER" id="PTHR38463:SF1">
    <property type="entry name" value="STRESS RESPONSE PROTEIN YSNF"/>
    <property type="match status" value="1"/>
</dbReference>
<evidence type="ECO:0000259" key="2">
    <source>
        <dbReference type="Pfam" id="PF05239"/>
    </source>
</evidence>
<keyword evidence="5" id="KW-1185">Reference proteome</keyword>
<evidence type="ECO:0000259" key="3">
    <source>
        <dbReference type="Pfam" id="PF09557"/>
    </source>
</evidence>
<dbReference type="Proteomes" id="UP001501000">
    <property type="component" value="Unassembled WGS sequence"/>
</dbReference>
<dbReference type="NCBIfam" id="TIGR02271">
    <property type="entry name" value="YsnF/AvaK domain"/>
    <property type="match status" value="1"/>
</dbReference>
<gene>
    <name evidence="4" type="ORF">GCM10022244_31230</name>
</gene>
<dbReference type="EMBL" id="BAABAJ010000008">
    <property type="protein sequence ID" value="GAA3919853.1"/>
    <property type="molecule type" value="Genomic_DNA"/>
</dbReference>
<feature type="domain" description="PRC-barrel" evidence="2">
    <location>
        <begin position="13"/>
        <end position="75"/>
    </location>
</feature>